<protein>
    <submittedName>
        <fullName evidence="2">Uncharacterized protein</fullName>
    </submittedName>
</protein>
<evidence type="ECO:0000313" key="2">
    <source>
        <dbReference type="EMBL" id="GAQ89331.1"/>
    </source>
</evidence>
<organism evidence="2 3">
    <name type="scientific">Klebsormidium nitens</name>
    <name type="common">Green alga</name>
    <name type="synonym">Ulothrix nitens</name>
    <dbReference type="NCBI Taxonomy" id="105231"/>
    <lineage>
        <taxon>Eukaryota</taxon>
        <taxon>Viridiplantae</taxon>
        <taxon>Streptophyta</taxon>
        <taxon>Klebsormidiophyceae</taxon>
        <taxon>Klebsormidiales</taxon>
        <taxon>Klebsormidiaceae</taxon>
        <taxon>Klebsormidium</taxon>
    </lineage>
</organism>
<name>A0A1Y1IJN4_KLENI</name>
<gene>
    <name evidence="2" type="ORF">KFL_005120020</name>
</gene>
<evidence type="ECO:0000256" key="1">
    <source>
        <dbReference type="SAM" id="Phobius"/>
    </source>
</evidence>
<accession>A0A1Y1IJN4</accession>
<keyword evidence="1" id="KW-0812">Transmembrane</keyword>
<dbReference type="EMBL" id="DF237461">
    <property type="protein sequence ID" value="GAQ89331.1"/>
    <property type="molecule type" value="Genomic_DNA"/>
</dbReference>
<evidence type="ECO:0000313" key="3">
    <source>
        <dbReference type="Proteomes" id="UP000054558"/>
    </source>
</evidence>
<reference evidence="2 3" key="1">
    <citation type="journal article" date="2014" name="Nat. Commun.">
        <title>Klebsormidium flaccidum genome reveals primary factors for plant terrestrial adaptation.</title>
        <authorList>
            <person name="Hori K."/>
            <person name="Maruyama F."/>
            <person name="Fujisawa T."/>
            <person name="Togashi T."/>
            <person name="Yamamoto N."/>
            <person name="Seo M."/>
            <person name="Sato S."/>
            <person name="Yamada T."/>
            <person name="Mori H."/>
            <person name="Tajima N."/>
            <person name="Moriyama T."/>
            <person name="Ikeuchi M."/>
            <person name="Watanabe M."/>
            <person name="Wada H."/>
            <person name="Kobayashi K."/>
            <person name="Saito M."/>
            <person name="Masuda T."/>
            <person name="Sasaki-Sekimoto Y."/>
            <person name="Mashiguchi K."/>
            <person name="Awai K."/>
            <person name="Shimojima M."/>
            <person name="Masuda S."/>
            <person name="Iwai M."/>
            <person name="Nobusawa T."/>
            <person name="Narise T."/>
            <person name="Kondo S."/>
            <person name="Saito H."/>
            <person name="Sato R."/>
            <person name="Murakawa M."/>
            <person name="Ihara Y."/>
            <person name="Oshima-Yamada Y."/>
            <person name="Ohtaka K."/>
            <person name="Satoh M."/>
            <person name="Sonobe K."/>
            <person name="Ishii M."/>
            <person name="Ohtani R."/>
            <person name="Kanamori-Sato M."/>
            <person name="Honoki R."/>
            <person name="Miyazaki D."/>
            <person name="Mochizuki H."/>
            <person name="Umetsu J."/>
            <person name="Higashi K."/>
            <person name="Shibata D."/>
            <person name="Kamiya Y."/>
            <person name="Sato N."/>
            <person name="Nakamura Y."/>
            <person name="Tabata S."/>
            <person name="Ida S."/>
            <person name="Kurokawa K."/>
            <person name="Ohta H."/>
        </authorList>
    </citation>
    <scope>NUCLEOTIDE SEQUENCE [LARGE SCALE GENOMIC DNA]</scope>
    <source>
        <strain evidence="2 3">NIES-2285</strain>
    </source>
</reference>
<keyword evidence="1" id="KW-1133">Transmembrane helix</keyword>
<dbReference type="AlphaFoldDB" id="A0A1Y1IJN4"/>
<dbReference type="Proteomes" id="UP000054558">
    <property type="component" value="Unassembled WGS sequence"/>
</dbReference>
<keyword evidence="3" id="KW-1185">Reference proteome</keyword>
<proteinExistence type="predicted"/>
<keyword evidence="1" id="KW-0472">Membrane</keyword>
<sequence length="158" mass="16524">MDSGKRPCPRTGENFNYATSGAQLALAYRNDMQGCVTGLNKLCPYLDPAAVTASGSVYDAQNATVTATAANPVGFCQPNCVRARSNYDACWVAFYSKYFSSVDLGGATLSADGSTWTQLNGQNLTTFCAPYTSGAFARGAVSLLVLLVSGAALVFSLL</sequence>
<feature type="transmembrane region" description="Helical" evidence="1">
    <location>
        <begin position="135"/>
        <end position="157"/>
    </location>
</feature>